<evidence type="ECO:0000313" key="3">
    <source>
        <dbReference type="RefSeq" id="XP_022105115.1"/>
    </source>
</evidence>
<evidence type="ECO:0000313" key="2">
    <source>
        <dbReference type="Proteomes" id="UP000694845"/>
    </source>
</evidence>
<evidence type="ECO:0000256" key="1">
    <source>
        <dbReference type="SAM" id="MobiDB-lite"/>
    </source>
</evidence>
<reference evidence="3" key="1">
    <citation type="submission" date="2025-08" db="UniProtKB">
        <authorList>
            <consortium name="RefSeq"/>
        </authorList>
    </citation>
    <scope>IDENTIFICATION</scope>
</reference>
<dbReference type="GeneID" id="110987028"/>
<dbReference type="KEGG" id="aplc:110987028"/>
<organism evidence="2 3">
    <name type="scientific">Acanthaster planci</name>
    <name type="common">Crown-of-thorns starfish</name>
    <dbReference type="NCBI Taxonomy" id="133434"/>
    <lineage>
        <taxon>Eukaryota</taxon>
        <taxon>Metazoa</taxon>
        <taxon>Echinodermata</taxon>
        <taxon>Eleutherozoa</taxon>
        <taxon>Asterozoa</taxon>
        <taxon>Asteroidea</taxon>
        <taxon>Valvatacea</taxon>
        <taxon>Valvatida</taxon>
        <taxon>Acanthasteridae</taxon>
        <taxon>Acanthaster</taxon>
    </lineage>
</organism>
<accession>A0A8B7ZJQ8</accession>
<dbReference type="AlphaFoldDB" id="A0A8B7ZJQ8"/>
<protein>
    <submittedName>
        <fullName evidence="3">Uncharacterized protein LOC110987028</fullName>
    </submittedName>
</protein>
<gene>
    <name evidence="3" type="primary">LOC110987028</name>
</gene>
<feature type="region of interest" description="Disordered" evidence="1">
    <location>
        <begin position="1"/>
        <end position="27"/>
    </location>
</feature>
<feature type="compositionally biased region" description="Basic and acidic residues" evidence="1">
    <location>
        <begin position="1"/>
        <end position="12"/>
    </location>
</feature>
<dbReference type="Proteomes" id="UP000694845">
    <property type="component" value="Unplaced"/>
</dbReference>
<dbReference type="RefSeq" id="XP_022105115.1">
    <property type="nucleotide sequence ID" value="XM_022249423.1"/>
</dbReference>
<feature type="compositionally biased region" description="Basic residues" evidence="1">
    <location>
        <begin position="98"/>
        <end position="108"/>
    </location>
</feature>
<proteinExistence type="predicted"/>
<feature type="region of interest" description="Disordered" evidence="1">
    <location>
        <begin position="77"/>
        <end position="126"/>
    </location>
</feature>
<name>A0A8B7ZJQ8_ACAPL</name>
<sequence length="209" mass="23205">MIGSEICERSTMKNDLVPAQPQPPPAGEDGYWGAIWGSIARILTYLTGNNPFVEVLILISQVCANLVQRFRRAPAAPDVIDGPEQQEDGPTRRENRGTRNRRRKNRRRNAPDGTDEPDTTYPASHVADGKGVVRIKRLVNDGDCNPVVMDAQACRVNYVTNQGQVQEQRAMDPGKLTGANRLEIDEVKLSGKNSPFMLSASHCDFNYEK</sequence>
<keyword evidence="2" id="KW-1185">Reference proteome</keyword>